<evidence type="ECO:0000313" key="2">
    <source>
        <dbReference type="EMBL" id="RFB05834.1"/>
    </source>
</evidence>
<gene>
    <name evidence="2" type="ORF">DX908_11490</name>
</gene>
<organism evidence="2 3">
    <name type="scientific">Parvularcula marina</name>
    <dbReference type="NCBI Taxonomy" id="2292771"/>
    <lineage>
        <taxon>Bacteria</taxon>
        <taxon>Pseudomonadati</taxon>
        <taxon>Pseudomonadota</taxon>
        <taxon>Alphaproteobacteria</taxon>
        <taxon>Parvularculales</taxon>
        <taxon>Parvularculaceae</taxon>
        <taxon>Parvularcula</taxon>
    </lineage>
</organism>
<dbReference type="AlphaFoldDB" id="A0A371RK67"/>
<name>A0A371RK67_9PROT</name>
<dbReference type="EMBL" id="QUQO01000001">
    <property type="protein sequence ID" value="RFB05834.1"/>
    <property type="molecule type" value="Genomic_DNA"/>
</dbReference>
<evidence type="ECO:0000256" key="1">
    <source>
        <dbReference type="SAM" id="SignalP"/>
    </source>
</evidence>
<evidence type="ECO:0008006" key="4">
    <source>
        <dbReference type="Google" id="ProtNLM"/>
    </source>
</evidence>
<keyword evidence="3" id="KW-1185">Reference proteome</keyword>
<protein>
    <recommendedName>
        <fullName evidence="4">Lipoprotein</fullName>
    </recommendedName>
</protein>
<dbReference type="InParanoid" id="A0A371RK67"/>
<reference evidence="2 3" key="1">
    <citation type="submission" date="2018-08" db="EMBL/GenBank/DDBJ databases">
        <title>Parvularcula sp. SM1705, isolated from surface water of the South Sea China.</title>
        <authorList>
            <person name="Sun L."/>
        </authorList>
    </citation>
    <scope>NUCLEOTIDE SEQUENCE [LARGE SCALE GENOMIC DNA]</scope>
    <source>
        <strain evidence="2 3">SM1705</strain>
    </source>
</reference>
<evidence type="ECO:0000313" key="3">
    <source>
        <dbReference type="Proteomes" id="UP000264589"/>
    </source>
</evidence>
<comment type="caution">
    <text evidence="2">The sequence shown here is derived from an EMBL/GenBank/DDBJ whole genome shotgun (WGS) entry which is preliminary data.</text>
</comment>
<keyword evidence="1" id="KW-0732">Signal</keyword>
<proteinExistence type="predicted"/>
<feature type="chain" id="PRO_5017043259" description="Lipoprotein" evidence="1">
    <location>
        <begin position="18"/>
        <end position="100"/>
    </location>
</feature>
<dbReference type="PROSITE" id="PS51257">
    <property type="entry name" value="PROKAR_LIPOPROTEIN"/>
    <property type="match status" value="1"/>
</dbReference>
<accession>A0A371RK67</accession>
<feature type="signal peptide" evidence="1">
    <location>
        <begin position="1"/>
        <end position="17"/>
    </location>
</feature>
<dbReference type="Proteomes" id="UP000264589">
    <property type="component" value="Unassembled WGS sequence"/>
</dbReference>
<dbReference type="RefSeq" id="WP_116392467.1">
    <property type="nucleotide sequence ID" value="NZ_CAXQPM010000025.1"/>
</dbReference>
<sequence>MRRILLTIASFSLVACATVSKLTIEDRLRELGMSRAQADCVADELDERLDDGRLRDVARTLDDLTDDAGPRNVIDALGRVNDDRIARAAAQAGVSCLFVR</sequence>